<dbReference type="GO" id="GO:0008818">
    <property type="term" value="F:cobalamin 5'-phosphate synthase activity"/>
    <property type="evidence" value="ECO:0007669"/>
    <property type="project" value="UniProtKB-UniRule"/>
</dbReference>
<evidence type="ECO:0000256" key="8">
    <source>
        <dbReference type="ARBA" id="ARBA00022573"/>
    </source>
</evidence>
<evidence type="ECO:0000256" key="19">
    <source>
        <dbReference type="HAMAP-Rule" id="MF_00719"/>
    </source>
</evidence>
<feature type="transmembrane region" description="Helical" evidence="19">
    <location>
        <begin position="127"/>
        <end position="146"/>
    </location>
</feature>
<dbReference type="EC" id="2.7.8.26" evidence="5 19"/>
<dbReference type="RefSeq" id="WP_184619942.1">
    <property type="nucleotide sequence ID" value="NZ_JACHEX010000006.1"/>
</dbReference>
<comment type="catalytic activity">
    <reaction evidence="18 19">
        <text>alpha-ribazole 5'-phosphate + adenosylcob(III)inamide-GDP = adenosylcob(III)alamin 5'-phosphate + GMP + H(+)</text>
        <dbReference type="Rhea" id="RHEA:23560"/>
        <dbReference type="ChEBI" id="CHEBI:15378"/>
        <dbReference type="ChEBI" id="CHEBI:57918"/>
        <dbReference type="ChEBI" id="CHEBI:58115"/>
        <dbReference type="ChEBI" id="CHEBI:60487"/>
        <dbReference type="ChEBI" id="CHEBI:60493"/>
        <dbReference type="EC" id="2.7.8.26"/>
    </reaction>
</comment>
<evidence type="ECO:0000256" key="18">
    <source>
        <dbReference type="ARBA" id="ARBA00049504"/>
    </source>
</evidence>
<keyword evidence="11 19" id="KW-0460">Magnesium</keyword>
<evidence type="ECO:0000256" key="16">
    <source>
        <dbReference type="ARBA" id="ARBA00032853"/>
    </source>
</evidence>
<dbReference type="Proteomes" id="UP000555828">
    <property type="component" value="Unassembled WGS sequence"/>
</dbReference>
<dbReference type="HAMAP" id="MF_00719">
    <property type="entry name" value="CobS"/>
    <property type="match status" value="1"/>
</dbReference>
<evidence type="ECO:0000256" key="15">
    <source>
        <dbReference type="ARBA" id="ARBA00032605"/>
    </source>
</evidence>
<keyword evidence="10 19" id="KW-0812">Transmembrane</keyword>
<feature type="transmembrane region" description="Helical" evidence="19">
    <location>
        <begin position="209"/>
        <end position="229"/>
    </location>
</feature>
<keyword evidence="8 19" id="KW-0169">Cobalamin biosynthesis</keyword>
<reference evidence="20 21" key="1">
    <citation type="submission" date="2020-08" db="EMBL/GenBank/DDBJ databases">
        <title>Genomic Encyclopedia of Type Strains, Phase IV (KMG-IV): sequencing the most valuable type-strain genomes for metagenomic binning, comparative biology and taxonomic classification.</title>
        <authorList>
            <person name="Goeker M."/>
        </authorList>
    </citation>
    <scope>NUCLEOTIDE SEQUENCE [LARGE SCALE GENOMIC DNA]</scope>
    <source>
        <strain evidence="20 21">DSM 13481</strain>
    </source>
</reference>
<dbReference type="UniPathway" id="UPA00148">
    <property type="reaction ID" value="UER00238"/>
</dbReference>
<gene>
    <name evidence="19" type="primary">cobS</name>
    <name evidence="20" type="ORF">HNP65_001831</name>
</gene>
<protein>
    <recommendedName>
        <fullName evidence="6 19">Adenosylcobinamide-GDP ribazoletransferase</fullName>
        <ecNumber evidence="5 19">2.7.8.26</ecNumber>
    </recommendedName>
    <alternativeName>
        <fullName evidence="16 19">Cobalamin synthase</fullName>
    </alternativeName>
    <alternativeName>
        <fullName evidence="15 19">Cobalamin-5'-phosphate synthase</fullName>
    </alternativeName>
</protein>
<dbReference type="InterPro" id="IPR003805">
    <property type="entry name" value="CobS"/>
</dbReference>
<keyword evidence="9 19" id="KW-0808">Transferase</keyword>
<comment type="caution">
    <text evidence="20">The sequence shown here is derived from an EMBL/GenBank/DDBJ whole genome shotgun (WGS) entry which is preliminary data.</text>
</comment>
<keyword evidence="21" id="KW-1185">Reference proteome</keyword>
<comment type="pathway">
    <text evidence="3 19">Cofactor biosynthesis; adenosylcobalamin biosynthesis; adenosylcobalamin from cob(II)yrinate a,c-diamide: step 7/7.</text>
</comment>
<feature type="transmembrane region" description="Helical" evidence="19">
    <location>
        <begin position="31"/>
        <end position="49"/>
    </location>
</feature>
<evidence type="ECO:0000256" key="10">
    <source>
        <dbReference type="ARBA" id="ARBA00022692"/>
    </source>
</evidence>
<evidence type="ECO:0000313" key="21">
    <source>
        <dbReference type="Proteomes" id="UP000555828"/>
    </source>
</evidence>
<comment type="catalytic activity">
    <reaction evidence="17 19">
        <text>alpha-ribazole + adenosylcob(III)inamide-GDP = adenosylcob(III)alamin + GMP + H(+)</text>
        <dbReference type="Rhea" id="RHEA:16049"/>
        <dbReference type="ChEBI" id="CHEBI:10329"/>
        <dbReference type="ChEBI" id="CHEBI:15378"/>
        <dbReference type="ChEBI" id="CHEBI:18408"/>
        <dbReference type="ChEBI" id="CHEBI:58115"/>
        <dbReference type="ChEBI" id="CHEBI:60487"/>
        <dbReference type="EC" id="2.7.8.26"/>
    </reaction>
</comment>
<dbReference type="GO" id="GO:0051073">
    <property type="term" value="F:adenosylcobinamide-GDP ribazoletransferase activity"/>
    <property type="evidence" value="ECO:0007669"/>
    <property type="project" value="UniProtKB-UniRule"/>
</dbReference>
<sequence>MIKNFLLSLSFISRLPLNIKVNDFDRRVKKLPSFFPLVGYIVGSIYYLGALSNNLALKVFFLVLAFYFFDLFHFDGFLDTLDGFLNQSNKEKRLEIMSKGDVGPFAVFFGTLFVVVFWNLYLNAKPFHFFISSTFGRYSMVLLMAFSKPAKKEGLGALFFPFEKKNLLLSTIFTFFLIIFFKQYIISLAVTLITAYLISKIATNKIGGVTGDVLGGTCLFVHGLILLILEVV</sequence>
<comment type="cofactor">
    <cofactor evidence="1 19">
        <name>Mg(2+)</name>
        <dbReference type="ChEBI" id="CHEBI:18420"/>
    </cofactor>
</comment>
<evidence type="ECO:0000256" key="7">
    <source>
        <dbReference type="ARBA" id="ARBA00022475"/>
    </source>
</evidence>
<evidence type="ECO:0000256" key="4">
    <source>
        <dbReference type="ARBA" id="ARBA00010561"/>
    </source>
</evidence>
<dbReference type="AlphaFoldDB" id="A0A841GW00"/>
<feature type="transmembrane region" description="Helical" evidence="19">
    <location>
        <begin position="167"/>
        <end position="197"/>
    </location>
</feature>
<evidence type="ECO:0000256" key="2">
    <source>
        <dbReference type="ARBA" id="ARBA00004651"/>
    </source>
</evidence>
<dbReference type="GO" id="GO:0009236">
    <property type="term" value="P:cobalamin biosynthetic process"/>
    <property type="evidence" value="ECO:0007669"/>
    <property type="project" value="UniProtKB-UniRule"/>
</dbReference>
<organism evidence="20 21">
    <name type="scientific">Thermosipho japonicus</name>
    <dbReference type="NCBI Taxonomy" id="90323"/>
    <lineage>
        <taxon>Bacteria</taxon>
        <taxon>Thermotogati</taxon>
        <taxon>Thermotogota</taxon>
        <taxon>Thermotogae</taxon>
        <taxon>Thermotogales</taxon>
        <taxon>Fervidobacteriaceae</taxon>
        <taxon>Thermosipho</taxon>
    </lineage>
</organism>
<name>A0A841GW00_9BACT</name>
<evidence type="ECO:0000256" key="6">
    <source>
        <dbReference type="ARBA" id="ARBA00015850"/>
    </source>
</evidence>
<feature type="transmembrane region" description="Helical" evidence="19">
    <location>
        <begin position="55"/>
        <end position="81"/>
    </location>
</feature>
<evidence type="ECO:0000256" key="11">
    <source>
        <dbReference type="ARBA" id="ARBA00022842"/>
    </source>
</evidence>
<dbReference type="PANTHER" id="PTHR34148">
    <property type="entry name" value="ADENOSYLCOBINAMIDE-GDP RIBAZOLETRANSFERASE"/>
    <property type="match status" value="1"/>
</dbReference>
<evidence type="ECO:0000256" key="1">
    <source>
        <dbReference type="ARBA" id="ARBA00001946"/>
    </source>
</evidence>
<evidence type="ECO:0000256" key="5">
    <source>
        <dbReference type="ARBA" id="ARBA00013200"/>
    </source>
</evidence>
<keyword evidence="7 19" id="KW-1003">Cell membrane</keyword>
<keyword evidence="13 19" id="KW-0472">Membrane</keyword>
<comment type="subcellular location">
    <subcellularLocation>
        <location evidence="2 19">Cell membrane</location>
        <topology evidence="2 19">Multi-pass membrane protein</topology>
    </subcellularLocation>
</comment>
<dbReference type="Pfam" id="PF02654">
    <property type="entry name" value="CobS"/>
    <property type="match status" value="1"/>
</dbReference>
<evidence type="ECO:0000256" key="9">
    <source>
        <dbReference type="ARBA" id="ARBA00022679"/>
    </source>
</evidence>
<dbReference type="GO" id="GO:0005886">
    <property type="term" value="C:plasma membrane"/>
    <property type="evidence" value="ECO:0007669"/>
    <property type="project" value="UniProtKB-SubCell"/>
</dbReference>
<comment type="similarity">
    <text evidence="4 19">Belongs to the CobS family.</text>
</comment>
<evidence type="ECO:0000313" key="20">
    <source>
        <dbReference type="EMBL" id="MBB6063361.1"/>
    </source>
</evidence>
<evidence type="ECO:0000256" key="12">
    <source>
        <dbReference type="ARBA" id="ARBA00022989"/>
    </source>
</evidence>
<evidence type="ECO:0000256" key="13">
    <source>
        <dbReference type="ARBA" id="ARBA00023136"/>
    </source>
</evidence>
<proteinExistence type="inferred from homology"/>
<evidence type="ECO:0000256" key="3">
    <source>
        <dbReference type="ARBA" id="ARBA00004663"/>
    </source>
</evidence>
<keyword evidence="12 19" id="KW-1133">Transmembrane helix</keyword>
<evidence type="ECO:0000256" key="14">
    <source>
        <dbReference type="ARBA" id="ARBA00025228"/>
    </source>
</evidence>
<feature type="transmembrane region" description="Helical" evidence="19">
    <location>
        <begin position="102"/>
        <end position="121"/>
    </location>
</feature>
<dbReference type="EMBL" id="JACHEX010000006">
    <property type="protein sequence ID" value="MBB6063361.1"/>
    <property type="molecule type" value="Genomic_DNA"/>
</dbReference>
<evidence type="ECO:0000256" key="17">
    <source>
        <dbReference type="ARBA" id="ARBA00048623"/>
    </source>
</evidence>
<comment type="function">
    <text evidence="14 19">Joins adenosylcobinamide-GDP and alpha-ribazole to generate adenosylcobalamin (Ado-cobalamin). Also synthesizes adenosylcobalamin 5'-phosphate from adenosylcobinamide-GDP and alpha-ribazole 5'-phosphate.</text>
</comment>
<accession>A0A841GW00</accession>
<dbReference type="PANTHER" id="PTHR34148:SF1">
    <property type="entry name" value="ADENOSYLCOBINAMIDE-GDP RIBAZOLETRANSFERASE"/>
    <property type="match status" value="1"/>
</dbReference>